<dbReference type="Pfam" id="PF06964">
    <property type="entry name" value="Alpha-L-AF_C"/>
    <property type="match status" value="1"/>
</dbReference>
<evidence type="ECO:0000256" key="3">
    <source>
        <dbReference type="ARBA" id="ARBA00007186"/>
    </source>
</evidence>
<accession>A0A9P4HZ33</accession>
<keyword evidence="5 8" id="KW-0732">Signal</keyword>
<comment type="similarity">
    <text evidence="3">Belongs to the glycosyl hydrolase 51 family.</text>
</comment>
<dbReference type="PANTHER" id="PTHR31776">
    <property type="entry name" value="ALPHA-L-ARABINOFURANOSIDASE 1"/>
    <property type="match status" value="1"/>
</dbReference>
<comment type="catalytic activity">
    <reaction evidence="1">
        <text>Hydrolysis of terminal non-reducing alpha-L-arabinofuranoside residues in alpha-L-arabinosides.</text>
        <dbReference type="EC" id="3.2.1.55"/>
    </reaction>
</comment>
<name>A0A9P4HZ33_9PEZI</name>
<dbReference type="InterPro" id="IPR017853">
    <property type="entry name" value="GH"/>
</dbReference>
<dbReference type="AlphaFoldDB" id="A0A9P4HZ33"/>
<comment type="caution">
    <text evidence="10">The sequence shown here is derived from an EMBL/GenBank/DDBJ whole genome shotgun (WGS) entry which is preliminary data.</text>
</comment>
<dbReference type="Pfam" id="PF22848">
    <property type="entry name" value="ASD1_dom"/>
    <property type="match status" value="1"/>
</dbReference>
<dbReference type="Proteomes" id="UP000799776">
    <property type="component" value="Unassembled WGS sequence"/>
</dbReference>
<dbReference type="GO" id="GO:0046373">
    <property type="term" value="P:L-arabinose metabolic process"/>
    <property type="evidence" value="ECO:0007669"/>
    <property type="project" value="InterPro"/>
</dbReference>
<proteinExistence type="inferred from homology"/>
<comment type="pathway">
    <text evidence="2">Glycan metabolism; L-arabinan degradation.</text>
</comment>
<evidence type="ECO:0000256" key="4">
    <source>
        <dbReference type="ARBA" id="ARBA00012670"/>
    </source>
</evidence>
<keyword evidence="6 10" id="KW-0378">Hydrolase</keyword>
<dbReference type="OrthoDB" id="406864at2759"/>
<evidence type="ECO:0000259" key="9">
    <source>
        <dbReference type="SMART" id="SM00813"/>
    </source>
</evidence>
<dbReference type="InterPro" id="IPR010720">
    <property type="entry name" value="Alpha-L-AF_C"/>
</dbReference>
<feature type="domain" description="Alpha-L-arabinofuranosidase C-terminal" evidence="9">
    <location>
        <begin position="444"/>
        <end position="616"/>
    </location>
</feature>
<organism evidence="10 11">
    <name type="scientific">Saccharata proteae CBS 121410</name>
    <dbReference type="NCBI Taxonomy" id="1314787"/>
    <lineage>
        <taxon>Eukaryota</taxon>
        <taxon>Fungi</taxon>
        <taxon>Dikarya</taxon>
        <taxon>Ascomycota</taxon>
        <taxon>Pezizomycotina</taxon>
        <taxon>Dothideomycetes</taxon>
        <taxon>Dothideomycetes incertae sedis</taxon>
        <taxon>Botryosphaeriales</taxon>
        <taxon>Saccharataceae</taxon>
        <taxon>Saccharata</taxon>
    </lineage>
</organism>
<dbReference type="InterPro" id="IPR013780">
    <property type="entry name" value="Glyco_hydro_b"/>
</dbReference>
<evidence type="ECO:0000313" key="10">
    <source>
        <dbReference type="EMBL" id="KAF2091926.1"/>
    </source>
</evidence>
<evidence type="ECO:0000256" key="6">
    <source>
        <dbReference type="ARBA" id="ARBA00022801"/>
    </source>
</evidence>
<dbReference type="InterPro" id="IPR055235">
    <property type="entry name" value="ASD1_cat"/>
</dbReference>
<dbReference type="EMBL" id="ML978711">
    <property type="protein sequence ID" value="KAF2091926.1"/>
    <property type="molecule type" value="Genomic_DNA"/>
</dbReference>
<dbReference type="SMART" id="SM00813">
    <property type="entry name" value="Alpha-L-AF_C"/>
    <property type="match status" value="1"/>
</dbReference>
<dbReference type="InterPro" id="IPR051563">
    <property type="entry name" value="Glycosyl_Hydrolase_51"/>
</dbReference>
<evidence type="ECO:0000256" key="1">
    <source>
        <dbReference type="ARBA" id="ARBA00001462"/>
    </source>
</evidence>
<evidence type="ECO:0000256" key="2">
    <source>
        <dbReference type="ARBA" id="ARBA00004834"/>
    </source>
</evidence>
<reference evidence="10" key="1">
    <citation type="journal article" date="2020" name="Stud. Mycol.">
        <title>101 Dothideomycetes genomes: a test case for predicting lifestyles and emergence of pathogens.</title>
        <authorList>
            <person name="Haridas S."/>
            <person name="Albert R."/>
            <person name="Binder M."/>
            <person name="Bloem J."/>
            <person name="Labutti K."/>
            <person name="Salamov A."/>
            <person name="Andreopoulos B."/>
            <person name="Baker S."/>
            <person name="Barry K."/>
            <person name="Bills G."/>
            <person name="Bluhm B."/>
            <person name="Cannon C."/>
            <person name="Castanera R."/>
            <person name="Culley D."/>
            <person name="Daum C."/>
            <person name="Ezra D."/>
            <person name="Gonzalez J."/>
            <person name="Henrissat B."/>
            <person name="Kuo A."/>
            <person name="Liang C."/>
            <person name="Lipzen A."/>
            <person name="Lutzoni F."/>
            <person name="Magnuson J."/>
            <person name="Mondo S."/>
            <person name="Nolan M."/>
            <person name="Ohm R."/>
            <person name="Pangilinan J."/>
            <person name="Park H.-J."/>
            <person name="Ramirez L."/>
            <person name="Alfaro M."/>
            <person name="Sun H."/>
            <person name="Tritt A."/>
            <person name="Yoshinaga Y."/>
            <person name="Zwiers L.-H."/>
            <person name="Turgeon B."/>
            <person name="Goodwin S."/>
            <person name="Spatafora J."/>
            <person name="Crous P."/>
            <person name="Grigoriev I."/>
        </authorList>
    </citation>
    <scope>NUCLEOTIDE SEQUENCE</scope>
    <source>
        <strain evidence="10">CBS 121410</strain>
    </source>
</reference>
<evidence type="ECO:0000256" key="7">
    <source>
        <dbReference type="ARBA" id="ARBA00023180"/>
    </source>
</evidence>
<protein>
    <recommendedName>
        <fullName evidence="4">non-reducing end alpha-L-arabinofuranosidase</fullName>
        <ecNumber evidence="4">3.2.1.55</ecNumber>
    </recommendedName>
</protein>
<feature type="signal peptide" evidence="8">
    <location>
        <begin position="1"/>
        <end position="25"/>
    </location>
</feature>
<keyword evidence="7" id="KW-0325">Glycoprotein</keyword>
<evidence type="ECO:0000313" key="11">
    <source>
        <dbReference type="Proteomes" id="UP000799776"/>
    </source>
</evidence>
<evidence type="ECO:0000256" key="5">
    <source>
        <dbReference type="ARBA" id="ARBA00022729"/>
    </source>
</evidence>
<dbReference type="PANTHER" id="PTHR31776:SF0">
    <property type="entry name" value="ALPHA-L-ARABINOFURANOSIDASE 1"/>
    <property type="match status" value="1"/>
</dbReference>
<keyword evidence="11" id="KW-1185">Reference proteome</keyword>
<dbReference type="SUPFAM" id="SSF51445">
    <property type="entry name" value="(Trans)glycosidases"/>
    <property type="match status" value="1"/>
</dbReference>
<dbReference type="Gene3D" id="2.60.40.1180">
    <property type="entry name" value="Golgi alpha-mannosidase II"/>
    <property type="match status" value="1"/>
</dbReference>
<gene>
    <name evidence="10" type="ORF">K490DRAFT_61372</name>
</gene>
<dbReference type="Gene3D" id="3.20.20.80">
    <property type="entry name" value="Glycosidases"/>
    <property type="match status" value="1"/>
</dbReference>
<sequence length="623" mass="67389">MPRSSGFCALSFAAILLWAPALIGAYNITVTESGGNASSSVLYGMMFEDINHSGDGGIHGQLLRNNGFQGDVHNLTAYATVGNVNLSVDSSNPLSTALPYSLSVAVPDGATGDAGFSNEGYWGIPVNTDTYASYFWIKGTYSGEITLRLVGKTSGIEYASKTITVTSNSTFSYWETTFDSEQAPDGDNLWTLTFDASQVAGSSLNFDLVQLFPTTFNQRYNGLKPSVANVVNDIGGSFLRFPGGNNLEGESLDTRWKWNETIGPVHLRPGRQGDWGYPNTDALGLVEYLYWCQDMALEPLLAIWSGFSLDGSAVTGDALTPYVDDVLNELEFIMGDASTTYGALRASLGYSSPFEVHYVEIGNEDYLSGGCDTYAERFTAFYDAISAAYPNLTIVASTNEADCLPSPIPAGVWQDYHNYNSPEGFVSLFNQFDNANRSQPLIVGEYARRGVDIPDMLGAVSEAVYMIGMERNSDVIKMASYAPLLQLWNDTQWVPDLIGFNQNPNGVVKSTSYYAQQMFAKPRDTIKETTSDQGFGPVYWVASADSDDYYVKMANYGNSSQDVTVTIAGKTTATLTTLSGDEDAYNSDVDPDAVVPVTDSVTTNDGTFSISLPAWSVAVLAAQ</sequence>
<dbReference type="SUPFAM" id="SSF51011">
    <property type="entry name" value="Glycosyl hydrolase domain"/>
    <property type="match status" value="1"/>
</dbReference>
<feature type="chain" id="PRO_5040280045" description="non-reducing end alpha-L-arabinofuranosidase" evidence="8">
    <location>
        <begin position="26"/>
        <end position="623"/>
    </location>
</feature>
<dbReference type="GO" id="GO:0046556">
    <property type="term" value="F:alpha-L-arabinofuranosidase activity"/>
    <property type="evidence" value="ECO:0007669"/>
    <property type="project" value="UniProtKB-EC"/>
</dbReference>
<evidence type="ECO:0000256" key="8">
    <source>
        <dbReference type="SAM" id="SignalP"/>
    </source>
</evidence>
<dbReference type="EC" id="3.2.1.55" evidence="4"/>